<dbReference type="SUPFAM" id="SSF46689">
    <property type="entry name" value="Homeodomain-like"/>
    <property type="match status" value="1"/>
</dbReference>
<dbReference type="SUPFAM" id="SSF53098">
    <property type="entry name" value="Ribonuclease H-like"/>
    <property type="match status" value="1"/>
</dbReference>
<dbReference type="PROSITE" id="PS50994">
    <property type="entry name" value="INTEGRASE"/>
    <property type="match status" value="1"/>
</dbReference>
<dbReference type="InterPro" id="IPR025246">
    <property type="entry name" value="IS30-like_HTH"/>
</dbReference>
<name>A0A1F6EXC7_9BACT</name>
<keyword evidence="4" id="KW-0238">DNA-binding</keyword>
<dbReference type="InterPro" id="IPR009057">
    <property type="entry name" value="Homeodomain-like_sf"/>
</dbReference>
<evidence type="ECO:0000259" key="6">
    <source>
        <dbReference type="PROSITE" id="PS50994"/>
    </source>
</evidence>
<gene>
    <name evidence="7" type="ORF">A3A36_01685</name>
</gene>
<evidence type="ECO:0000256" key="3">
    <source>
        <dbReference type="ARBA" id="ARBA00022578"/>
    </source>
</evidence>
<protein>
    <recommendedName>
        <fullName evidence="6">Integrase catalytic domain-containing protein</fullName>
    </recommendedName>
</protein>
<dbReference type="GO" id="GO:0004803">
    <property type="term" value="F:transposase activity"/>
    <property type="evidence" value="ECO:0007669"/>
    <property type="project" value="InterPro"/>
</dbReference>
<dbReference type="PANTHER" id="PTHR10948:SF23">
    <property type="entry name" value="TRANSPOSASE INSI FOR INSERTION SEQUENCE ELEMENT IS30A-RELATED"/>
    <property type="match status" value="1"/>
</dbReference>
<evidence type="ECO:0000313" key="7">
    <source>
        <dbReference type="EMBL" id="OGG78265.1"/>
    </source>
</evidence>
<dbReference type="GO" id="GO:0005829">
    <property type="term" value="C:cytosol"/>
    <property type="evidence" value="ECO:0007669"/>
    <property type="project" value="TreeGrafter"/>
</dbReference>
<evidence type="ECO:0000256" key="2">
    <source>
        <dbReference type="ARBA" id="ARBA00006363"/>
    </source>
</evidence>
<keyword evidence="5" id="KW-0233">DNA recombination</keyword>
<evidence type="ECO:0000313" key="8">
    <source>
        <dbReference type="Proteomes" id="UP000178811"/>
    </source>
</evidence>
<organism evidence="7 8">
    <name type="scientific">Candidatus Kaiserbacteria bacterium RIFCSPLOWO2_01_FULL_52_12b</name>
    <dbReference type="NCBI Taxonomy" id="1798509"/>
    <lineage>
        <taxon>Bacteria</taxon>
        <taxon>Candidatus Kaiseribacteriota</taxon>
    </lineage>
</organism>
<dbReference type="Proteomes" id="UP000178811">
    <property type="component" value="Unassembled WGS sequence"/>
</dbReference>
<dbReference type="AlphaFoldDB" id="A0A1F6EXC7"/>
<sequence>MHKQLSVEEREEIQAGLWAKESIRSIAKRLGRSHSTIVREVSKNIPVTQRRYTPRLANERALDQRKSRGRTDRLKSEMIRQYVVSHLKEGWSPEQIAGRMKQDSIGFISHEAIYQFVYVQIHRKGWGYLKPGKEDLRPYLRRKQKRRHHHGSRKGQRIFKMKGPSIDERPSVVDLRSRIGDWEGDTVESRDHAPGVNTLLERKSGIFLVTKVASKTSEATRDAVIGRLSNLPVHTLTTDNGSENQRWEEIEESLGVDCFFAHPYRSSERGANENANGLLREYFPKGTDFREVSDEEIQKVEYRLNSRPRKRLDWKTPLEVWGGALAC</sequence>
<dbReference type="InterPro" id="IPR001598">
    <property type="entry name" value="Transposase_IS30_CS"/>
</dbReference>
<accession>A0A1F6EXC7</accession>
<feature type="domain" description="Integrase catalytic" evidence="6">
    <location>
        <begin position="166"/>
        <end position="325"/>
    </location>
</feature>
<comment type="caution">
    <text evidence="7">The sequence shown here is derived from an EMBL/GenBank/DDBJ whole genome shotgun (WGS) entry which is preliminary data.</text>
</comment>
<dbReference type="Gene3D" id="3.30.420.10">
    <property type="entry name" value="Ribonuclease H-like superfamily/Ribonuclease H"/>
    <property type="match status" value="1"/>
</dbReference>
<comment type="function">
    <text evidence="1">Required for the transposition of the insertion element.</text>
</comment>
<dbReference type="PROSITE" id="PS01043">
    <property type="entry name" value="TRANSPOSASE_IS30"/>
    <property type="match status" value="1"/>
</dbReference>
<evidence type="ECO:0000256" key="4">
    <source>
        <dbReference type="ARBA" id="ARBA00023125"/>
    </source>
</evidence>
<comment type="similarity">
    <text evidence="2">Belongs to the transposase IS30 family.</text>
</comment>
<reference evidence="7 8" key="1">
    <citation type="journal article" date="2016" name="Nat. Commun.">
        <title>Thousands of microbial genomes shed light on interconnected biogeochemical processes in an aquifer system.</title>
        <authorList>
            <person name="Anantharaman K."/>
            <person name="Brown C.T."/>
            <person name="Hug L.A."/>
            <person name="Sharon I."/>
            <person name="Castelle C.J."/>
            <person name="Probst A.J."/>
            <person name="Thomas B.C."/>
            <person name="Singh A."/>
            <person name="Wilkins M.J."/>
            <person name="Karaoz U."/>
            <person name="Brodie E.L."/>
            <person name="Williams K.H."/>
            <person name="Hubbard S.S."/>
            <person name="Banfield J.F."/>
        </authorList>
    </citation>
    <scope>NUCLEOTIDE SEQUENCE [LARGE SCALE GENOMIC DNA]</scope>
</reference>
<dbReference type="InterPro" id="IPR001584">
    <property type="entry name" value="Integrase_cat-core"/>
</dbReference>
<dbReference type="GO" id="GO:0003677">
    <property type="term" value="F:DNA binding"/>
    <property type="evidence" value="ECO:0007669"/>
    <property type="project" value="UniProtKB-KW"/>
</dbReference>
<proteinExistence type="inferred from homology"/>
<dbReference type="Pfam" id="PF13936">
    <property type="entry name" value="HTH_38"/>
    <property type="match status" value="1"/>
</dbReference>
<evidence type="ECO:0000256" key="5">
    <source>
        <dbReference type="ARBA" id="ARBA00023172"/>
    </source>
</evidence>
<dbReference type="GO" id="GO:0006313">
    <property type="term" value="P:DNA transposition"/>
    <property type="evidence" value="ECO:0007669"/>
    <property type="project" value="InterPro"/>
</dbReference>
<dbReference type="PANTHER" id="PTHR10948">
    <property type="entry name" value="TRANSPOSASE"/>
    <property type="match status" value="1"/>
</dbReference>
<dbReference type="InterPro" id="IPR012337">
    <property type="entry name" value="RNaseH-like_sf"/>
</dbReference>
<dbReference type="NCBIfam" id="NF033563">
    <property type="entry name" value="transpos_IS30"/>
    <property type="match status" value="1"/>
</dbReference>
<dbReference type="EMBL" id="MFLW01000017">
    <property type="protein sequence ID" value="OGG78265.1"/>
    <property type="molecule type" value="Genomic_DNA"/>
</dbReference>
<dbReference type="InterPro" id="IPR053392">
    <property type="entry name" value="Transposase_IS30-like"/>
</dbReference>
<dbReference type="GO" id="GO:0015074">
    <property type="term" value="P:DNA integration"/>
    <property type="evidence" value="ECO:0007669"/>
    <property type="project" value="InterPro"/>
</dbReference>
<dbReference type="InterPro" id="IPR036397">
    <property type="entry name" value="RNaseH_sf"/>
</dbReference>
<evidence type="ECO:0000256" key="1">
    <source>
        <dbReference type="ARBA" id="ARBA00002190"/>
    </source>
</evidence>
<keyword evidence="3" id="KW-0815">Transposition</keyword>
<dbReference type="InterPro" id="IPR051917">
    <property type="entry name" value="Transposase-Integrase"/>
</dbReference>